<dbReference type="PANTHER" id="PTHR40980">
    <property type="entry name" value="PLUG DOMAIN-CONTAINING PROTEIN"/>
    <property type="match status" value="1"/>
</dbReference>
<feature type="domain" description="Outer membrane protein beta-barrel" evidence="9">
    <location>
        <begin position="379"/>
        <end position="802"/>
    </location>
</feature>
<sequence>MKRLIFLCFILVSISTQALTNDSIPDPDPNPVKSGIISGRVLDAKLREPLPYVNVIIKNSEGEIITGGITQDDGFFEIEKIELGTVQVSIQYIGYKTYSKTMELDRKNNKVDLGQIFLEENLESLNEVTVIAEVSTIQQKVDRKVINVGKDLAALGTASDLMTAVPSVSVDAQTGDITLRGNQNVRVMVDGKFTNIPTAQLLKQIPSTAIKSIELITNPSAKYNPEGMSGIINIVLHKNTQIGFNGSTQVGLSYMREPKFNSSINTNYRNGKINVYGNYSNSISKNRNYGNIAQIEQNSFQSLSMLDNNKSYVYKFGVDYYINDKNTISVFTNYNRYNGGSFINSDYIFRNNMSLNQYQTNDIDIDNNSRQYNFDYKLNFDKEGHNIELEVDYNNFDESRDTYNDLSGTTRPDYFEINNTNRNRTTINLDYVNPLSENSKLELGLQARLFENKNGYDSDARVRNQNGDYIPTHTDFDYTRDIYSAYVNFSKKFEKWTYQLGLRAENVNVDALANQEDLSSNDNLVIPFENNYFQLYPSVFLTYSPSDKNSYQLSYSRRVDRPGIWQVNPIPQWNTPLISDVGNQNLQPQFTNSIEVNYTRNLEKGTITGGVFYRLISDEINRAVLVDRADLNSNRIILTHENFGNTTAYGFELSSNYRPTKWWSLNASFDMYSRIQKGIAERLDPNIQNPTEADIQLETVSIDNLIWNFRVFNNFNASQKLTFTAFAMYRGKDTGLNFTMDPMYFVNLGARYSFLENNKATFSLNFNNVLNTQKISIESERPFLQTANFYPEFTTVSGTLSYRFGDGKYRAKSRKQRDDFIKDAQGGL</sequence>
<dbReference type="InterPro" id="IPR008969">
    <property type="entry name" value="CarboxyPept-like_regulatory"/>
</dbReference>
<dbReference type="InterPro" id="IPR039426">
    <property type="entry name" value="TonB-dep_rcpt-like"/>
</dbReference>
<comment type="subcellular location">
    <subcellularLocation>
        <location evidence="1 7">Cell outer membrane</location>
        <topology evidence="1 7">Multi-pass membrane protein</topology>
    </subcellularLocation>
</comment>
<proteinExistence type="inferred from homology"/>
<dbReference type="InterPro" id="IPR041700">
    <property type="entry name" value="OMP_b-brl_3"/>
</dbReference>
<evidence type="ECO:0000256" key="1">
    <source>
        <dbReference type="ARBA" id="ARBA00004571"/>
    </source>
</evidence>
<evidence type="ECO:0000256" key="4">
    <source>
        <dbReference type="ARBA" id="ARBA00022692"/>
    </source>
</evidence>
<comment type="similarity">
    <text evidence="7">Belongs to the TonB-dependent receptor family.</text>
</comment>
<keyword evidence="4 7" id="KW-0812">Transmembrane</keyword>
<keyword evidence="11" id="KW-1185">Reference proteome</keyword>
<evidence type="ECO:0000256" key="3">
    <source>
        <dbReference type="ARBA" id="ARBA00022452"/>
    </source>
</evidence>
<dbReference type="Gene3D" id="2.170.130.10">
    <property type="entry name" value="TonB-dependent receptor, plug domain"/>
    <property type="match status" value="1"/>
</dbReference>
<dbReference type="Pfam" id="PF14905">
    <property type="entry name" value="OMP_b-brl_3"/>
    <property type="match status" value="1"/>
</dbReference>
<keyword evidence="2 7" id="KW-0813">Transport</keyword>
<gene>
    <name evidence="10" type="ORF">V8G58_08245</name>
</gene>
<dbReference type="EMBL" id="JBAWKB010000002">
    <property type="protein sequence ID" value="MFH6771919.1"/>
    <property type="molecule type" value="Genomic_DNA"/>
</dbReference>
<evidence type="ECO:0000256" key="6">
    <source>
        <dbReference type="ARBA" id="ARBA00023237"/>
    </source>
</evidence>
<organism evidence="10 11">
    <name type="scientific">Gaetbulibacter aestuarii</name>
    <dbReference type="NCBI Taxonomy" id="1502358"/>
    <lineage>
        <taxon>Bacteria</taxon>
        <taxon>Pseudomonadati</taxon>
        <taxon>Bacteroidota</taxon>
        <taxon>Flavobacteriia</taxon>
        <taxon>Flavobacteriales</taxon>
        <taxon>Flavobacteriaceae</taxon>
        <taxon>Gaetbulibacter</taxon>
    </lineage>
</organism>
<dbReference type="SUPFAM" id="SSF56935">
    <property type="entry name" value="Porins"/>
    <property type="match status" value="1"/>
</dbReference>
<keyword evidence="3 7" id="KW-1134">Transmembrane beta strand</keyword>
<keyword evidence="8" id="KW-0732">Signal</keyword>
<keyword evidence="6 7" id="KW-0998">Cell outer membrane</keyword>
<evidence type="ECO:0000259" key="9">
    <source>
        <dbReference type="Pfam" id="PF14905"/>
    </source>
</evidence>
<evidence type="ECO:0000256" key="5">
    <source>
        <dbReference type="ARBA" id="ARBA00023136"/>
    </source>
</evidence>
<evidence type="ECO:0000256" key="2">
    <source>
        <dbReference type="ARBA" id="ARBA00022448"/>
    </source>
</evidence>
<feature type="chain" id="PRO_5046205768" evidence="8">
    <location>
        <begin position="19"/>
        <end position="828"/>
    </location>
</feature>
<evidence type="ECO:0000256" key="8">
    <source>
        <dbReference type="SAM" id="SignalP"/>
    </source>
</evidence>
<dbReference type="PROSITE" id="PS52016">
    <property type="entry name" value="TONB_DEPENDENT_REC_3"/>
    <property type="match status" value="1"/>
</dbReference>
<comment type="caution">
    <text evidence="10">The sequence shown here is derived from an EMBL/GenBank/DDBJ whole genome shotgun (WGS) entry which is preliminary data.</text>
</comment>
<protein>
    <submittedName>
        <fullName evidence="10">Outer membrane beta-barrel family protein</fullName>
    </submittedName>
</protein>
<reference evidence="10 11" key="1">
    <citation type="submission" date="2024-02" db="EMBL/GenBank/DDBJ databases">
        <title>A Gaetbulibacter species isolated from tidal flats and genomic insights of their niches.</title>
        <authorList>
            <person name="Ye Y."/>
        </authorList>
    </citation>
    <scope>NUCLEOTIDE SEQUENCE [LARGE SCALE GENOMIC DNA]</scope>
    <source>
        <strain evidence="10 11">KYW382</strain>
    </source>
</reference>
<dbReference type="Proteomes" id="UP001610100">
    <property type="component" value="Unassembled WGS sequence"/>
</dbReference>
<evidence type="ECO:0000313" key="11">
    <source>
        <dbReference type="Proteomes" id="UP001610100"/>
    </source>
</evidence>
<evidence type="ECO:0000256" key="7">
    <source>
        <dbReference type="PROSITE-ProRule" id="PRU01360"/>
    </source>
</evidence>
<dbReference type="Pfam" id="PF13715">
    <property type="entry name" value="CarbopepD_reg_2"/>
    <property type="match status" value="1"/>
</dbReference>
<dbReference type="InterPro" id="IPR037066">
    <property type="entry name" value="Plug_dom_sf"/>
</dbReference>
<dbReference type="SUPFAM" id="SSF49464">
    <property type="entry name" value="Carboxypeptidase regulatory domain-like"/>
    <property type="match status" value="1"/>
</dbReference>
<evidence type="ECO:0000313" key="10">
    <source>
        <dbReference type="EMBL" id="MFH6771919.1"/>
    </source>
</evidence>
<feature type="signal peptide" evidence="8">
    <location>
        <begin position="1"/>
        <end position="18"/>
    </location>
</feature>
<dbReference type="InterPro" id="IPR036942">
    <property type="entry name" value="Beta-barrel_TonB_sf"/>
</dbReference>
<name>A0ABW7MYM3_9FLAO</name>
<dbReference type="Gene3D" id="2.40.170.20">
    <property type="entry name" value="TonB-dependent receptor, beta-barrel domain"/>
    <property type="match status" value="1"/>
</dbReference>
<dbReference type="PANTHER" id="PTHR40980:SF4">
    <property type="entry name" value="TONB-DEPENDENT RECEPTOR-LIKE BETA-BARREL DOMAIN-CONTAINING PROTEIN"/>
    <property type="match status" value="1"/>
</dbReference>
<keyword evidence="5 7" id="KW-0472">Membrane</keyword>
<accession>A0ABW7MYM3</accession>
<dbReference type="RefSeq" id="WP_344741145.1">
    <property type="nucleotide sequence ID" value="NZ_BAABAY010000002.1"/>
</dbReference>
<dbReference type="Gene3D" id="2.60.40.1120">
    <property type="entry name" value="Carboxypeptidase-like, regulatory domain"/>
    <property type="match status" value="1"/>
</dbReference>